<dbReference type="EMBL" id="JAKUCV010003222">
    <property type="protein sequence ID" value="KAJ4839692.1"/>
    <property type="molecule type" value="Genomic_DNA"/>
</dbReference>
<comment type="caution">
    <text evidence="3">The sequence shown here is derived from an EMBL/GenBank/DDBJ whole genome shotgun (WGS) entry which is preliminary data.</text>
</comment>
<dbReference type="OrthoDB" id="1246856at2759"/>
<dbReference type="PANTHER" id="PTHR31286">
    <property type="entry name" value="GLYCINE-RICH CELL WALL STRUCTURAL PROTEIN 1.8-LIKE"/>
    <property type="match status" value="1"/>
</dbReference>
<name>A0A9Q0G029_9ROSI</name>
<organism evidence="3 4">
    <name type="scientific">Turnera subulata</name>
    <dbReference type="NCBI Taxonomy" id="218843"/>
    <lineage>
        <taxon>Eukaryota</taxon>
        <taxon>Viridiplantae</taxon>
        <taxon>Streptophyta</taxon>
        <taxon>Embryophyta</taxon>
        <taxon>Tracheophyta</taxon>
        <taxon>Spermatophyta</taxon>
        <taxon>Magnoliopsida</taxon>
        <taxon>eudicotyledons</taxon>
        <taxon>Gunneridae</taxon>
        <taxon>Pentapetalae</taxon>
        <taxon>rosids</taxon>
        <taxon>fabids</taxon>
        <taxon>Malpighiales</taxon>
        <taxon>Passifloraceae</taxon>
        <taxon>Turnera</taxon>
    </lineage>
</organism>
<keyword evidence="4" id="KW-1185">Reference proteome</keyword>
<evidence type="ECO:0000313" key="4">
    <source>
        <dbReference type="Proteomes" id="UP001141552"/>
    </source>
</evidence>
<dbReference type="InterPro" id="IPR025836">
    <property type="entry name" value="Zn_knuckle_CX2CX4HX4C"/>
</dbReference>
<reference evidence="3" key="2">
    <citation type="journal article" date="2023" name="Plants (Basel)">
        <title>Annotation of the Turnera subulata (Passifloraceae) Draft Genome Reveals the S-Locus Evolved after the Divergence of Turneroideae from Passifloroideae in a Stepwise Manner.</title>
        <authorList>
            <person name="Henning P.M."/>
            <person name="Roalson E.H."/>
            <person name="Mir W."/>
            <person name="McCubbin A.G."/>
            <person name="Shore J.S."/>
        </authorList>
    </citation>
    <scope>NUCLEOTIDE SEQUENCE</scope>
    <source>
        <strain evidence="3">F60SS</strain>
    </source>
</reference>
<proteinExistence type="predicted"/>
<sequence>MEAGILRKGDTGEEETERAVVVSSDEDDEVLELEEVKDDLQVHNSFCLLARVLGSKHVNPQAFSNLMGKVWNPMKGFLKEITGDEVLAQVEVAEVPIWVQISNVPPNQRSRISVISIASRVGNFLRFDDKGEQGWGKFIRARVNMQVDRPIRKSLTIRKGKGEKVAVIFRYEGLPNFCYLCGKMDHQLKECDRRSEESDDEEQVNFGEWLRASPRKPF</sequence>
<feature type="domain" description="Zinc knuckle CX2CX4HX4C" evidence="2">
    <location>
        <begin position="147"/>
        <end position="192"/>
    </location>
</feature>
<dbReference type="Proteomes" id="UP001141552">
    <property type="component" value="Unassembled WGS sequence"/>
</dbReference>
<evidence type="ECO:0000313" key="3">
    <source>
        <dbReference type="EMBL" id="KAJ4839692.1"/>
    </source>
</evidence>
<feature type="region of interest" description="Disordered" evidence="1">
    <location>
        <begin position="193"/>
        <end position="218"/>
    </location>
</feature>
<evidence type="ECO:0000256" key="1">
    <source>
        <dbReference type="SAM" id="MobiDB-lite"/>
    </source>
</evidence>
<dbReference type="AlphaFoldDB" id="A0A9Q0G029"/>
<gene>
    <name evidence="3" type="ORF">Tsubulata_006580</name>
</gene>
<evidence type="ECO:0000259" key="2">
    <source>
        <dbReference type="Pfam" id="PF14392"/>
    </source>
</evidence>
<accession>A0A9Q0G029</accession>
<dbReference type="PANTHER" id="PTHR31286:SF167">
    <property type="entry name" value="OS09G0268800 PROTEIN"/>
    <property type="match status" value="1"/>
</dbReference>
<dbReference type="InterPro" id="IPR040256">
    <property type="entry name" value="At4g02000-like"/>
</dbReference>
<reference evidence="3" key="1">
    <citation type="submission" date="2022-02" db="EMBL/GenBank/DDBJ databases">
        <authorList>
            <person name="Henning P.M."/>
            <person name="McCubbin A.G."/>
            <person name="Shore J.S."/>
        </authorList>
    </citation>
    <scope>NUCLEOTIDE SEQUENCE</scope>
    <source>
        <strain evidence="3">F60SS</strain>
        <tissue evidence="3">Leaves</tissue>
    </source>
</reference>
<dbReference type="Pfam" id="PF14392">
    <property type="entry name" value="zf-CCHC_4"/>
    <property type="match status" value="1"/>
</dbReference>
<protein>
    <recommendedName>
        <fullName evidence="2">Zinc knuckle CX2CX4HX4C domain-containing protein</fullName>
    </recommendedName>
</protein>